<evidence type="ECO:0000313" key="1">
    <source>
        <dbReference type="EMBL" id="MBX67619.1"/>
    </source>
</evidence>
<sequence length="84" mass="9068">MGIPNCMGESFFHDVVDDDEVEEDLVYGDVASFIGSQIMNARFPCASNPADPALHSISSVESFMRLSVAITTFPSPTVSSFFSV</sequence>
<dbReference type="EMBL" id="GGEC01087135">
    <property type="protein sequence ID" value="MBX67619.1"/>
    <property type="molecule type" value="Transcribed_RNA"/>
</dbReference>
<name>A0A2P2QKU1_RHIMU</name>
<proteinExistence type="predicted"/>
<organism evidence="1">
    <name type="scientific">Rhizophora mucronata</name>
    <name type="common">Asiatic mangrove</name>
    <dbReference type="NCBI Taxonomy" id="61149"/>
    <lineage>
        <taxon>Eukaryota</taxon>
        <taxon>Viridiplantae</taxon>
        <taxon>Streptophyta</taxon>
        <taxon>Embryophyta</taxon>
        <taxon>Tracheophyta</taxon>
        <taxon>Spermatophyta</taxon>
        <taxon>Magnoliopsida</taxon>
        <taxon>eudicotyledons</taxon>
        <taxon>Gunneridae</taxon>
        <taxon>Pentapetalae</taxon>
        <taxon>rosids</taxon>
        <taxon>fabids</taxon>
        <taxon>Malpighiales</taxon>
        <taxon>Rhizophoraceae</taxon>
        <taxon>Rhizophora</taxon>
    </lineage>
</organism>
<accession>A0A2P2QKU1</accession>
<protein>
    <submittedName>
        <fullName evidence="1">Uncharacterized protein LOC105119531</fullName>
    </submittedName>
</protein>
<dbReference type="AlphaFoldDB" id="A0A2P2QKU1"/>
<reference evidence="1" key="1">
    <citation type="submission" date="2018-02" db="EMBL/GenBank/DDBJ databases">
        <title>Rhizophora mucronata_Transcriptome.</title>
        <authorList>
            <person name="Meera S.P."/>
            <person name="Sreeshan A."/>
            <person name="Augustine A."/>
        </authorList>
    </citation>
    <scope>NUCLEOTIDE SEQUENCE</scope>
    <source>
        <tissue evidence="1">Leaf</tissue>
    </source>
</reference>